<dbReference type="PROSITE" id="PS51257">
    <property type="entry name" value="PROKAR_LIPOPROTEIN"/>
    <property type="match status" value="1"/>
</dbReference>
<keyword evidence="4" id="KW-1003">Cell membrane</keyword>
<keyword evidence="6 8" id="KW-1133">Transmembrane helix</keyword>
<dbReference type="Pfam" id="PF03591">
    <property type="entry name" value="AzlC"/>
    <property type="match status" value="1"/>
</dbReference>
<proteinExistence type="inferred from homology"/>
<evidence type="ECO:0000313" key="9">
    <source>
        <dbReference type="EMBL" id="MBF8808048.1"/>
    </source>
</evidence>
<name>A0A931AYR8_9ENTE</name>
<dbReference type="PANTHER" id="PTHR34979:SF1">
    <property type="entry name" value="INNER MEMBRANE PROTEIN YGAZ"/>
    <property type="match status" value="1"/>
</dbReference>
<evidence type="ECO:0000256" key="3">
    <source>
        <dbReference type="ARBA" id="ARBA00022448"/>
    </source>
</evidence>
<dbReference type="Proteomes" id="UP000637757">
    <property type="component" value="Unassembled WGS sequence"/>
</dbReference>
<evidence type="ECO:0000256" key="7">
    <source>
        <dbReference type="ARBA" id="ARBA00023136"/>
    </source>
</evidence>
<keyword evidence="7 8" id="KW-0472">Membrane</keyword>
<feature type="transmembrane region" description="Helical" evidence="8">
    <location>
        <begin position="70"/>
        <end position="91"/>
    </location>
</feature>
<feature type="transmembrane region" description="Helical" evidence="8">
    <location>
        <begin position="185"/>
        <end position="204"/>
    </location>
</feature>
<keyword evidence="10" id="KW-1185">Reference proteome</keyword>
<dbReference type="GO" id="GO:1903785">
    <property type="term" value="P:L-valine transmembrane transport"/>
    <property type="evidence" value="ECO:0007669"/>
    <property type="project" value="TreeGrafter"/>
</dbReference>
<evidence type="ECO:0000256" key="2">
    <source>
        <dbReference type="ARBA" id="ARBA00010735"/>
    </source>
</evidence>
<feature type="transmembrane region" description="Helical" evidence="8">
    <location>
        <begin position="41"/>
        <end position="64"/>
    </location>
</feature>
<evidence type="ECO:0000313" key="10">
    <source>
        <dbReference type="Proteomes" id="UP000637757"/>
    </source>
</evidence>
<evidence type="ECO:0000256" key="5">
    <source>
        <dbReference type="ARBA" id="ARBA00022692"/>
    </source>
</evidence>
<feature type="transmembrane region" description="Helical" evidence="8">
    <location>
        <begin position="133"/>
        <end position="151"/>
    </location>
</feature>
<dbReference type="EMBL" id="JADAKE010000016">
    <property type="protein sequence ID" value="MBF8808048.1"/>
    <property type="molecule type" value="Genomic_DNA"/>
</dbReference>
<sequence>MDKKKSAPWLQALHAVMPLCLSYIPIGLACGVLLQKVGFNPLLAGLLSILVFSGGAQFLVASMLTTQASFATTLLMVFFLELRYTLLGSSLSGFMKKEKRLFLAVFSQSLNDENYAVNYLKYSTDPIWNKRKALYVNWFSMVSWTASNMIGNVFGSVIHVDADLVHFALTAMFIFMFVMQMKSVLLIFTGLFSGVLGVVFMVVFQNTLGLIIATVIASFTGFTLEKAFKKEKEKKMKRLKTRGKHVN</sequence>
<evidence type="ECO:0000256" key="6">
    <source>
        <dbReference type="ARBA" id="ARBA00022989"/>
    </source>
</evidence>
<dbReference type="AlphaFoldDB" id="A0A931AYR8"/>
<reference evidence="9" key="1">
    <citation type="submission" date="2020-09" db="EMBL/GenBank/DDBJ databases">
        <title>Genomic insights into the novelty and pathogenicity of a unique biofilm-forming Enterococcus sp. bacteria (Enterococcus lacertideformus) identified in reptiles.</title>
        <authorList>
            <person name="Agius J.E."/>
            <person name="Phalen D.N."/>
            <person name="Rose K."/>
            <person name="Eden J.-S."/>
        </authorList>
    </citation>
    <scope>NUCLEOTIDE SEQUENCE</scope>
    <source>
        <strain evidence="9">PHRS 0518</strain>
    </source>
</reference>
<dbReference type="InterPro" id="IPR011606">
    <property type="entry name" value="Brnchd-chn_aa_trnsp_permease"/>
</dbReference>
<feature type="transmembrane region" description="Helical" evidence="8">
    <location>
        <begin position="12"/>
        <end position="34"/>
    </location>
</feature>
<comment type="subcellular location">
    <subcellularLocation>
        <location evidence="1">Cell membrane</location>
        <topology evidence="1">Multi-pass membrane protein</topology>
    </subcellularLocation>
</comment>
<keyword evidence="3" id="KW-0813">Transport</keyword>
<dbReference type="GO" id="GO:0005886">
    <property type="term" value="C:plasma membrane"/>
    <property type="evidence" value="ECO:0007669"/>
    <property type="project" value="UniProtKB-SubCell"/>
</dbReference>
<keyword evidence="5 8" id="KW-0812">Transmembrane</keyword>
<accession>A0A931AYR8</accession>
<evidence type="ECO:0000256" key="8">
    <source>
        <dbReference type="SAM" id="Phobius"/>
    </source>
</evidence>
<organism evidence="9 10">
    <name type="scientific">Enterococcus lacertideformus</name>
    <dbReference type="NCBI Taxonomy" id="2771493"/>
    <lineage>
        <taxon>Bacteria</taxon>
        <taxon>Bacillati</taxon>
        <taxon>Bacillota</taxon>
        <taxon>Bacilli</taxon>
        <taxon>Lactobacillales</taxon>
        <taxon>Enterococcaceae</taxon>
        <taxon>Enterococcus</taxon>
    </lineage>
</organism>
<protein>
    <submittedName>
        <fullName evidence="9">AzlC family ABC transporter permease</fullName>
    </submittedName>
</protein>
<feature type="transmembrane region" description="Helical" evidence="8">
    <location>
        <begin position="157"/>
        <end position="178"/>
    </location>
</feature>
<comment type="caution">
    <text evidence="9">The sequence shown here is derived from an EMBL/GenBank/DDBJ whole genome shotgun (WGS) entry which is preliminary data.</text>
</comment>
<evidence type="ECO:0000256" key="4">
    <source>
        <dbReference type="ARBA" id="ARBA00022475"/>
    </source>
</evidence>
<dbReference type="PANTHER" id="PTHR34979">
    <property type="entry name" value="INNER MEMBRANE PROTEIN YGAZ"/>
    <property type="match status" value="1"/>
</dbReference>
<comment type="similarity">
    <text evidence="2">Belongs to the AzlC family.</text>
</comment>
<gene>
    <name evidence="9" type="ORF">IC227_06550</name>
</gene>
<feature type="transmembrane region" description="Helical" evidence="8">
    <location>
        <begin position="210"/>
        <end position="228"/>
    </location>
</feature>
<evidence type="ECO:0000256" key="1">
    <source>
        <dbReference type="ARBA" id="ARBA00004651"/>
    </source>
</evidence>